<evidence type="ECO:0000256" key="1">
    <source>
        <dbReference type="SAM" id="MobiDB-lite"/>
    </source>
</evidence>
<name>A0ABD3HQN9_9MARC</name>
<comment type="caution">
    <text evidence="2">The sequence shown here is derived from an EMBL/GenBank/DDBJ whole genome shotgun (WGS) entry which is preliminary data.</text>
</comment>
<keyword evidence="3" id="KW-1185">Reference proteome</keyword>
<evidence type="ECO:0000313" key="3">
    <source>
        <dbReference type="Proteomes" id="UP001633002"/>
    </source>
</evidence>
<feature type="region of interest" description="Disordered" evidence="1">
    <location>
        <begin position="51"/>
        <end position="106"/>
    </location>
</feature>
<organism evidence="2 3">
    <name type="scientific">Riccia sorocarpa</name>
    <dbReference type="NCBI Taxonomy" id="122646"/>
    <lineage>
        <taxon>Eukaryota</taxon>
        <taxon>Viridiplantae</taxon>
        <taxon>Streptophyta</taxon>
        <taxon>Embryophyta</taxon>
        <taxon>Marchantiophyta</taxon>
        <taxon>Marchantiopsida</taxon>
        <taxon>Marchantiidae</taxon>
        <taxon>Marchantiales</taxon>
        <taxon>Ricciaceae</taxon>
        <taxon>Riccia</taxon>
    </lineage>
</organism>
<evidence type="ECO:0000313" key="2">
    <source>
        <dbReference type="EMBL" id="KAL3693718.1"/>
    </source>
</evidence>
<gene>
    <name evidence="2" type="ORF">R1sor_007369</name>
</gene>
<sequence>MPCTSAALVTKLQCSTVTTVALLLKTPEGKIRQSEQSIDVSDVLISRLKKGATKGGLSRSNGTRPDVDDEEVEKKGGMSKDAQVRTTDEGARKGGRARAEQLELGP</sequence>
<proteinExistence type="predicted"/>
<feature type="compositionally biased region" description="Basic and acidic residues" evidence="1">
    <location>
        <begin position="72"/>
        <end position="106"/>
    </location>
</feature>
<dbReference type="EMBL" id="JBJQOH010000003">
    <property type="protein sequence ID" value="KAL3693718.1"/>
    <property type="molecule type" value="Genomic_DNA"/>
</dbReference>
<dbReference type="AlphaFoldDB" id="A0ABD3HQN9"/>
<dbReference type="Proteomes" id="UP001633002">
    <property type="component" value="Unassembled WGS sequence"/>
</dbReference>
<accession>A0ABD3HQN9</accession>
<protein>
    <submittedName>
        <fullName evidence="2">Uncharacterized protein</fullName>
    </submittedName>
</protein>
<reference evidence="2 3" key="1">
    <citation type="submission" date="2024-09" db="EMBL/GenBank/DDBJ databases">
        <title>Chromosome-scale assembly of Riccia sorocarpa.</title>
        <authorList>
            <person name="Paukszto L."/>
        </authorList>
    </citation>
    <scope>NUCLEOTIDE SEQUENCE [LARGE SCALE GENOMIC DNA]</scope>
    <source>
        <strain evidence="2">LP-2024</strain>
        <tissue evidence="2">Aerial parts of the thallus</tissue>
    </source>
</reference>